<evidence type="ECO:0000256" key="1">
    <source>
        <dbReference type="ARBA" id="ARBA00004141"/>
    </source>
</evidence>
<dbReference type="InterPro" id="IPR020846">
    <property type="entry name" value="MFS_dom"/>
</dbReference>
<dbReference type="GO" id="GO:0022857">
    <property type="term" value="F:transmembrane transporter activity"/>
    <property type="evidence" value="ECO:0007669"/>
    <property type="project" value="InterPro"/>
</dbReference>
<evidence type="ECO:0000256" key="3">
    <source>
        <dbReference type="SAM" id="MobiDB-lite"/>
    </source>
</evidence>
<reference evidence="6 7" key="1">
    <citation type="journal article" date="2011" name="Nat. Biotechnol.">
        <title>Comparative genomic analysis of the thermophilic biomass-degrading fungi Myceliophthora thermophila and Thielavia terrestris.</title>
        <authorList>
            <person name="Berka R.M."/>
            <person name="Grigoriev I.V."/>
            <person name="Otillar R."/>
            <person name="Salamov A."/>
            <person name="Grimwood J."/>
            <person name="Reid I."/>
            <person name="Ishmael N."/>
            <person name="John T."/>
            <person name="Darmond C."/>
            <person name="Moisan M.-C."/>
            <person name="Henrissat B."/>
            <person name="Coutinho P.M."/>
            <person name="Lombard V."/>
            <person name="Natvig D.O."/>
            <person name="Lindquist E."/>
            <person name="Schmutz J."/>
            <person name="Lucas S."/>
            <person name="Harris P."/>
            <person name="Powlowski J."/>
            <person name="Bellemare A."/>
            <person name="Taylor D."/>
            <person name="Butler G."/>
            <person name="de Vries R.P."/>
            <person name="Allijn I.E."/>
            <person name="van den Brink J."/>
            <person name="Ushinsky S."/>
            <person name="Storms R."/>
            <person name="Powell A.J."/>
            <person name="Paulsen I.T."/>
            <person name="Elbourne L.D.H."/>
            <person name="Baker S.E."/>
            <person name="Magnuson J."/>
            <person name="LaBoissiere S."/>
            <person name="Clutterbuck A.J."/>
            <person name="Martinez D."/>
            <person name="Wogulis M."/>
            <person name="de Leon A.L."/>
            <person name="Rey M.W."/>
            <person name="Tsang A."/>
        </authorList>
    </citation>
    <scope>NUCLEOTIDE SEQUENCE [LARGE SCALE GENOMIC DNA]</scope>
    <source>
        <strain evidence="7">ATCC 42464 / BCRC 31852 / DSM 1799</strain>
    </source>
</reference>
<comment type="similarity">
    <text evidence="2">Belongs to the major facilitator superfamily. Monocarboxylate porter (TC 2.A.1.13) family.</text>
</comment>
<dbReference type="EMBL" id="CP003002">
    <property type="protein sequence ID" value="AEO54347.1"/>
    <property type="molecule type" value="Genomic_DNA"/>
</dbReference>
<dbReference type="KEGG" id="mtm:MYCTH_2051606"/>
<feature type="transmembrane region" description="Helical" evidence="4">
    <location>
        <begin position="481"/>
        <end position="503"/>
    </location>
</feature>
<feature type="transmembrane region" description="Helical" evidence="4">
    <location>
        <begin position="188"/>
        <end position="210"/>
    </location>
</feature>
<dbReference type="PANTHER" id="PTHR11360:SF230">
    <property type="entry name" value="MONOCARBOXYLATE TRANSPORTER, PUTATIVE (AFU_ORTHOLOGUE AFUA_2G12790)-RELATED"/>
    <property type="match status" value="1"/>
</dbReference>
<evidence type="ECO:0000313" key="7">
    <source>
        <dbReference type="Proteomes" id="UP000007322"/>
    </source>
</evidence>
<feature type="transmembrane region" description="Helical" evidence="4">
    <location>
        <begin position="455"/>
        <end position="475"/>
    </location>
</feature>
<evidence type="ECO:0000256" key="4">
    <source>
        <dbReference type="SAM" id="Phobius"/>
    </source>
</evidence>
<gene>
    <name evidence="6" type="ORF">MYCTH_2051606</name>
</gene>
<evidence type="ECO:0000313" key="6">
    <source>
        <dbReference type="EMBL" id="AEO54347.1"/>
    </source>
</evidence>
<feature type="compositionally biased region" description="Low complexity" evidence="3">
    <location>
        <begin position="35"/>
        <end position="47"/>
    </location>
</feature>
<protein>
    <recommendedName>
        <fullName evidence="5">Major facilitator superfamily (MFS) profile domain-containing protein</fullName>
    </recommendedName>
</protein>
<feature type="transmembrane region" description="Helical" evidence="4">
    <location>
        <begin position="222"/>
        <end position="243"/>
    </location>
</feature>
<comment type="subcellular location">
    <subcellularLocation>
        <location evidence="1">Membrane</location>
        <topology evidence="1">Multi-pass membrane protein</topology>
    </subcellularLocation>
</comment>
<proteinExistence type="inferred from homology"/>
<dbReference type="Pfam" id="PF07690">
    <property type="entry name" value="MFS_1"/>
    <property type="match status" value="2"/>
</dbReference>
<dbReference type="GeneID" id="11508847"/>
<keyword evidence="7" id="KW-1185">Reference proteome</keyword>
<dbReference type="SUPFAM" id="SSF103473">
    <property type="entry name" value="MFS general substrate transporter"/>
    <property type="match status" value="1"/>
</dbReference>
<dbReference type="Gene3D" id="1.20.1250.20">
    <property type="entry name" value="MFS general substrate transporter like domains"/>
    <property type="match status" value="1"/>
</dbReference>
<feature type="transmembrane region" description="Helical" evidence="4">
    <location>
        <begin position="129"/>
        <end position="151"/>
    </location>
</feature>
<dbReference type="VEuPathDB" id="FungiDB:MYCTH_2051606"/>
<dbReference type="eggNOG" id="KOG2504">
    <property type="taxonomic scope" value="Eukaryota"/>
</dbReference>
<dbReference type="PANTHER" id="PTHR11360">
    <property type="entry name" value="MONOCARBOXYLATE TRANSPORTER"/>
    <property type="match status" value="1"/>
</dbReference>
<dbReference type="OMA" id="ITACIWM"/>
<feature type="transmembrane region" description="Helical" evidence="4">
    <location>
        <begin position="388"/>
        <end position="409"/>
    </location>
</feature>
<feature type="compositionally biased region" description="Basic and acidic residues" evidence="3">
    <location>
        <begin position="1"/>
        <end position="11"/>
    </location>
</feature>
<accession>G2Q386</accession>
<dbReference type="Proteomes" id="UP000007322">
    <property type="component" value="Chromosome 1"/>
</dbReference>
<dbReference type="AlphaFoldDB" id="G2Q386"/>
<feature type="domain" description="Major facilitator superfamily (MFS) profile" evidence="5">
    <location>
        <begin position="87"/>
        <end position="505"/>
    </location>
</feature>
<dbReference type="GO" id="GO:0016020">
    <property type="term" value="C:membrane"/>
    <property type="evidence" value="ECO:0007669"/>
    <property type="project" value="UniProtKB-SubCell"/>
</dbReference>
<dbReference type="OrthoDB" id="6499973at2759"/>
<organism evidence="6 7">
    <name type="scientific">Thermothelomyces thermophilus (strain ATCC 42464 / BCRC 31852 / DSM 1799)</name>
    <name type="common">Sporotrichum thermophile</name>
    <dbReference type="NCBI Taxonomy" id="573729"/>
    <lineage>
        <taxon>Eukaryota</taxon>
        <taxon>Fungi</taxon>
        <taxon>Dikarya</taxon>
        <taxon>Ascomycota</taxon>
        <taxon>Pezizomycotina</taxon>
        <taxon>Sordariomycetes</taxon>
        <taxon>Sordariomycetidae</taxon>
        <taxon>Sordariales</taxon>
        <taxon>Chaetomiaceae</taxon>
        <taxon>Thermothelomyces</taxon>
    </lineage>
</organism>
<dbReference type="InterPro" id="IPR011701">
    <property type="entry name" value="MFS"/>
</dbReference>
<feature type="transmembrane region" description="Helical" evidence="4">
    <location>
        <begin position="91"/>
        <end position="117"/>
    </location>
</feature>
<feature type="transmembrane region" description="Helical" evidence="4">
    <location>
        <begin position="163"/>
        <end position="182"/>
    </location>
</feature>
<keyword evidence="4" id="KW-0812">Transmembrane</keyword>
<dbReference type="InterPro" id="IPR050327">
    <property type="entry name" value="Proton-linked_MCT"/>
</dbReference>
<dbReference type="HOGENOM" id="CLU_001265_1_0_1"/>
<dbReference type="PROSITE" id="PS50850">
    <property type="entry name" value="MFS"/>
    <property type="match status" value="1"/>
</dbReference>
<dbReference type="RefSeq" id="XP_003659592.1">
    <property type="nucleotide sequence ID" value="XM_003659544.1"/>
</dbReference>
<dbReference type="InterPro" id="IPR036259">
    <property type="entry name" value="MFS_trans_sf"/>
</dbReference>
<feature type="region of interest" description="Disordered" evidence="3">
    <location>
        <begin position="1"/>
        <end position="79"/>
    </location>
</feature>
<sequence>MRNSQKKESELKLTAICPAGTQNNPPRAHQQKRNSQSPVAGPASSSPATPPPPVSVDKTGPRPGSAEKAEASAAPRRRQPFDWGGVRPWKVALGCFALTVPTYGLLSGIGLFQTYWHQTVLAGHSEADIAWIISLFGFLDCLLAAPAGVMLDRYGCGGRGSGRLLLPLGSAVYAAAFVALAWCRTYAAFMACMAVAGAAAGMSVPTTIAFTVVGQWFDKRKGIATGCVTLGAPLGGIFFSLVLQTLFDRYPWRTAALVLAAVLAAFLLLGILLVESNPSSSPVQGVRDLGQQAAGTGRCRPREILQILRSPKFWLISFALFGTSQLTRHLKTTAYELVLFIQWGSIPSYAVAADVGNKQFYLMMSYNIGAVVGRTVPPWLSDRLLGPLNATIVMNGFTLLAVLAIWLPLGGSSVAALFVVVVLMGIGTGSFVPLGVSCINALCRSDNAGTWLGSVYSIVSFATLIGNPVSAAILTRYHPSGLLVFLAAVLLSGMISAAALRWLSHGRRWLLKARV</sequence>
<keyword evidence="4" id="KW-0472">Membrane</keyword>
<dbReference type="InParanoid" id="G2Q386"/>
<evidence type="ECO:0000259" key="5">
    <source>
        <dbReference type="PROSITE" id="PS50850"/>
    </source>
</evidence>
<name>G2Q386_THET4</name>
<feature type="transmembrane region" description="Helical" evidence="4">
    <location>
        <begin position="255"/>
        <end position="274"/>
    </location>
</feature>
<keyword evidence="4" id="KW-1133">Transmembrane helix</keyword>
<evidence type="ECO:0000256" key="2">
    <source>
        <dbReference type="ARBA" id="ARBA00006727"/>
    </source>
</evidence>
<feature type="transmembrane region" description="Helical" evidence="4">
    <location>
        <begin position="415"/>
        <end position="443"/>
    </location>
</feature>